<reference evidence="1 2" key="1">
    <citation type="submission" date="2018-06" db="EMBL/GenBank/DDBJ databases">
        <authorList>
            <consortium name="Pathogen Informatics"/>
            <person name="Doyle S."/>
        </authorList>
    </citation>
    <scope>NUCLEOTIDE SEQUENCE [LARGE SCALE GENOMIC DNA]</scope>
    <source>
        <strain evidence="1 2">NCTC10571</strain>
    </source>
</reference>
<accession>A0A378NPM6</accession>
<dbReference type="AlphaFoldDB" id="A0A378NPM6"/>
<dbReference type="EMBL" id="UGPP01000001">
    <property type="protein sequence ID" value="STY70373.1"/>
    <property type="molecule type" value="Genomic_DNA"/>
</dbReference>
<dbReference type="RefSeq" id="WP_115151021.1">
    <property type="nucleotide sequence ID" value="NZ_UGPP01000001.1"/>
</dbReference>
<evidence type="ECO:0000313" key="1">
    <source>
        <dbReference type="EMBL" id="STY70373.1"/>
    </source>
</evidence>
<name>A0A378NPM6_9FIRM</name>
<organism evidence="1 2">
    <name type="scientific">Megamonas hypermegale</name>
    <dbReference type="NCBI Taxonomy" id="158847"/>
    <lineage>
        <taxon>Bacteria</taxon>
        <taxon>Bacillati</taxon>
        <taxon>Bacillota</taxon>
        <taxon>Negativicutes</taxon>
        <taxon>Selenomonadales</taxon>
        <taxon>Selenomonadaceae</taxon>
        <taxon>Megamonas</taxon>
    </lineage>
</organism>
<evidence type="ECO:0000313" key="2">
    <source>
        <dbReference type="Proteomes" id="UP000255234"/>
    </source>
</evidence>
<protein>
    <submittedName>
        <fullName evidence="1">Uncharacterized protein</fullName>
    </submittedName>
</protein>
<dbReference type="Proteomes" id="UP000255234">
    <property type="component" value="Unassembled WGS sequence"/>
</dbReference>
<sequence>MSKILKSTIITVLFLFICMATSFASIPRSDMVIGGITMGSSLDYVEQVYGLPNKSYYGEGDWITGESLIYEYVNGNNLFKVVAGTKGNFNRIVYSIVCREKGLYTPSGLSVGMNFNEVKKIYGNGTILKKNMVISPIDNCRYYEYNSGSNVMQFTVDSNNIIKQIAIVSGV</sequence>
<dbReference type="STRING" id="1122216.GCA_000423385_00603"/>
<proteinExistence type="predicted"/>
<gene>
    <name evidence="1" type="ORF">NCTC10571_00509</name>
</gene>